<organism evidence="3 4">
    <name type="scientific">Weeksella virosa (strain ATCC 43766 / DSM 16922 / JCM 21250 / CCUG 30538 / CDC 9751 / IAM 14551 / NBRC 16016 / NCTC 11634 / CL345/78)</name>
    <dbReference type="NCBI Taxonomy" id="865938"/>
    <lineage>
        <taxon>Bacteria</taxon>
        <taxon>Pseudomonadati</taxon>
        <taxon>Bacteroidota</taxon>
        <taxon>Flavobacteriia</taxon>
        <taxon>Flavobacteriales</taxon>
        <taxon>Weeksellaceae</taxon>
        <taxon>Weeksella</taxon>
    </lineage>
</organism>
<dbReference type="RefSeq" id="WP_013599039.1">
    <property type="nucleotide sequence ID" value="NC_015144.1"/>
</dbReference>
<comment type="similarity">
    <text evidence="1">Belongs to the glycosyltransferase 2 family. WaaE/KdtX subfamily.</text>
</comment>
<dbReference type="EMBL" id="CP002455">
    <property type="protein sequence ID" value="ADX68651.1"/>
    <property type="molecule type" value="Genomic_DNA"/>
</dbReference>
<evidence type="ECO:0000313" key="4">
    <source>
        <dbReference type="Proteomes" id="UP000008641"/>
    </source>
</evidence>
<dbReference type="InterPro" id="IPR001173">
    <property type="entry name" value="Glyco_trans_2-like"/>
</dbReference>
<reference evidence="4" key="2">
    <citation type="journal article" date="2011" name="Stand. Genomic Sci.">
        <title>Complete genome sequence of Weeksella virosa type strain (9751T).</title>
        <authorList>
            <person name="Lang E."/>
            <person name="Teshima H."/>
            <person name="Lucas S."/>
            <person name="Lapidus A."/>
            <person name="Hammon N."/>
            <person name="Deshpande S."/>
            <person name="Nolan M."/>
            <person name="Cheng J."/>
            <person name="Pitluck S."/>
            <person name="Liolios K."/>
            <person name="Pagani I."/>
            <person name="Mikhailova N."/>
            <person name="Ivanova N."/>
            <person name="Mavromatis K."/>
            <person name="Pati A."/>
            <person name="Tapia R."/>
            <person name="Han C."/>
            <person name="Goodwin L."/>
            <person name="Chen A."/>
            <person name="Palaniappan K."/>
            <person name="Land M."/>
            <person name="Hauser L."/>
            <person name="Chang Y."/>
            <person name="Jeffries C."/>
            <person name="Brambilla E."/>
            <person name="Kopitz M."/>
            <person name="Rohde M."/>
            <person name="Goker M."/>
            <person name="Tindall B."/>
            <person name="Detter J."/>
            <person name="Woyke T."/>
            <person name="Bristow J."/>
            <person name="Eisen J."/>
            <person name="Markowitz V."/>
            <person name="Hugenholtz P."/>
            <person name="Klenk H."/>
            <person name="Kyrpides N."/>
        </authorList>
    </citation>
    <scope>NUCLEOTIDE SEQUENCE [LARGE SCALE GENOMIC DNA]</scope>
    <source>
        <strain evidence="4">ATCC 43766 / DSM 16922 / JCM 21250 / NBRC 16016 / NCTC 11634 / CL345/78</strain>
    </source>
</reference>
<reference evidence="3 4" key="1">
    <citation type="journal article" date="2011" name="Stand. Genomic Sci.">
        <title>Complete genome sequence of Weeksella virosa type strain (9751).</title>
        <authorList>
            <person name="Lang E."/>
            <person name="Teshima H."/>
            <person name="Lucas S."/>
            <person name="Lapidus A."/>
            <person name="Hammon N."/>
            <person name="Deshpande S."/>
            <person name="Nolan M."/>
            <person name="Cheng J.F."/>
            <person name="Pitluck S."/>
            <person name="Liolios K."/>
            <person name="Pagani I."/>
            <person name="Mikhailova N."/>
            <person name="Ivanova N."/>
            <person name="Mavromatis K."/>
            <person name="Pati A."/>
            <person name="Tapia R."/>
            <person name="Han C."/>
            <person name="Goodwin L."/>
            <person name="Chen A."/>
            <person name="Palaniappan K."/>
            <person name="Land M."/>
            <person name="Hauser L."/>
            <person name="Chang Y.J."/>
            <person name="Jeffries C.D."/>
            <person name="Brambilla E.M."/>
            <person name="Kopitz M."/>
            <person name="Rohde M."/>
            <person name="Goker M."/>
            <person name="Tindall B.J."/>
            <person name="Detter J.C."/>
            <person name="Woyke T."/>
            <person name="Bristow J."/>
            <person name="Eisen J.A."/>
            <person name="Markowitz V."/>
            <person name="Hugenholtz P."/>
            <person name="Klenk H.P."/>
            <person name="Kyrpides N.C."/>
        </authorList>
    </citation>
    <scope>NUCLEOTIDE SEQUENCE [LARGE SCALE GENOMIC DNA]</scope>
    <source>
        <strain evidence="4">ATCC 43766 / DSM 16922 / JCM 21250 / NBRC 16016 / NCTC 11634 / CL345/78</strain>
    </source>
</reference>
<dbReference type="Pfam" id="PF00535">
    <property type="entry name" value="Glycos_transf_2"/>
    <property type="match status" value="1"/>
</dbReference>
<sequence length="252" mass="29649">MVKISALLIAYNEAQWIKDYLHQLDFVDEIVIVDSYSTDQTQKIALQNPKVRFYKRAFDNFANQRNYALSLAQNSWVLFLDADEFIHPALEEEIKHKAGLDDGVVAYKIKRKFYFLGKPIHFSGLNLDQAYRLFDKRFCKYDDKTYVHERLLVDGKSEVLKGTLKHYSVTNINTYKVKLDYYSRLKAAQLYKENKQPTAFHYYIKPSARFVTQYFIKLGILDGFAGLQLAILNAKAVYLRYYYLNKLIKNIK</sequence>
<dbReference type="InterPro" id="IPR029044">
    <property type="entry name" value="Nucleotide-diphossugar_trans"/>
</dbReference>
<dbReference type="PANTHER" id="PTHR43630">
    <property type="entry name" value="POLY-BETA-1,6-N-ACETYL-D-GLUCOSAMINE SYNTHASE"/>
    <property type="match status" value="1"/>
</dbReference>
<evidence type="ECO:0000313" key="3">
    <source>
        <dbReference type="EMBL" id="ADX68651.1"/>
    </source>
</evidence>
<dbReference type="SUPFAM" id="SSF53448">
    <property type="entry name" value="Nucleotide-diphospho-sugar transferases"/>
    <property type="match status" value="1"/>
</dbReference>
<name>F0P1D7_WEEVC</name>
<keyword evidence="4" id="KW-1185">Reference proteome</keyword>
<dbReference type="STRING" id="865938.Weevi_1975"/>
<dbReference type="CDD" id="cd02511">
    <property type="entry name" value="Beta4Glucosyltransferase"/>
    <property type="match status" value="1"/>
</dbReference>
<accession>F0P1D7</accession>
<dbReference type="AlphaFoldDB" id="F0P1D7"/>
<feature type="domain" description="Glycosyltransferase 2-like" evidence="2">
    <location>
        <begin position="5"/>
        <end position="116"/>
    </location>
</feature>
<dbReference type="PANTHER" id="PTHR43630:SF2">
    <property type="entry name" value="GLYCOSYLTRANSFERASE"/>
    <property type="match status" value="1"/>
</dbReference>
<gene>
    <name evidence="3" type="ordered locus">Weevi_1975</name>
</gene>
<dbReference type="HOGENOM" id="CLU_065962_1_0_10"/>
<evidence type="ECO:0000259" key="2">
    <source>
        <dbReference type="Pfam" id="PF00535"/>
    </source>
</evidence>
<dbReference type="Gene3D" id="3.90.550.10">
    <property type="entry name" value="Spore Coat Polysaccharide Biosynthesis Protein SpsA, Chain A"/>
    <property type="match status" value="1"/>
</dbReference>
<dbReference type="Proteomes" id="UP000008641">
    <property type="component" value="Chromosome"/>
</dbReference>
<protein>
    <submittedName>
        <fullName evidence="3">Glycosyl transferase family 2</fullName>
    </submittedName>
</protein>
<dbReference type="eggNOG" id="COG0463">
    <property type="taxonomic scope" value="Bacteria"/>
</dbReference>
<dbReference type="OrthoDB" id="9815923at2"/>
<dbReference type="GO" id="GO:0016740">
    <property type="term" value="F:transferase activity"/>
    <property type="evidence" value="ECO:0007669"/>
    <property type="project" value="UniProtKB-KW"/>
</dbReference>
<evidence type="ECO:0000256" key="1">
    <source>
        <dbReference type="ARBA" id="ARBA00038494"/>
    </source>
</evidence>
<keyword evidence="3" id="KW-0808">Transferase</keyword>
<dbReference type="KEGG" id="wvi:Weevi_1975"/>
<proteinExistence type="inferred from homology"/>